<feature type="binding site" evidence="9">
    <location>
        <begin position="53"/>
        <end position="57"/>
    </location>
    <ligand>
        <name>substrate</name>
    </ligand>
</feature>
<feature type="binding site" evidence="9">
    <location>
        <begin position="234"/>
        <end position="239"/>
    </location>
    <ligand>
        <name>ATP</name>
        <dbReference type="ChEBI" id="CHEBI:30616"/>
    </ligand>
</feature>
<keyword evidence="5 9" id="KW-0067">ATP-binding</keyword>
<keyword evidence="2 9" id="KW-0479">Metal-binding</keyword>
<comment type="cofactor">
    <cofactor evidence="9">
        <name>Mg(2+)</name>
        <dbReference type="ChEBI" id="CHEBI:18420"/>
    </cofactor>
    <text evidence="9">Requires a divalent cation, most likely magnesium in vivo, as an electrophilic catalyst to aid phosphoryl group transfer. It is the chelate of the metal and the nucleotide that is the actual substrate.</text>
</comment>
<keyword evidence="6 9" id="KW-0460">Magnesium</keyword>
<comment type="catalytic activity">
    <reaction evidence="9">
        <text>D-ribose + ATP = D-ribose 5-phosphate + ADP + H(+)</text>
        <dbReference type="Rhea" id="RHEA:13697"/>
        <dbReference type="ChEBI" id="CHEBI:15378"/>
        <dbReference type="ChEBI" id="CHEBI:30616"/>
        <dbReference type="ChEBI" id="CHEBI:47013"/>
        <dbReference type="ChEBI" id="CHEBI:78346"/>
        <dbReference type="ChEBI" id="CHEBI:456216"/>
        <dbReference type="EC" id="2.7.1.15"/>
    </reaction>
</comment>
<dbReference type="SUPFAM" id="SSF53613">
    <property type="entry name" value="Ribokinase-like"/>
    <property type="match status" value="1"/>
</dbReference>
<evidence type="ECO:0000256" key="4">
    <source>
        <dbReference type="ARBA" id="ARBA00022777"/>
    </source>
</evidence>
<feature type="binding site" evidence="9">
    <location>
        <position position="306"/>
    </location>
    <ligand>
        <name>K(+)</name>
        <dbReference type="ChEBI" id="CHEBI:29103"/>
    </ligand>
</feature>
<dbReference type="CDD" id="cd01174">
    <property type="entry name" value="ribokinase"/>
    <property type="match status" value="1"/>
</dbReference>
<dbReference type="GO" id="GO:0019303">
    <property type="term" value="P:D-ribose catabolic process"/>
    <property type="evidence" value="ECO:0007669"/>
    <property type="project" value="UniProtKB-UniRule"/>
</dbReference>
<comment type="pathway">
    <text evidence="9">Carbohydrate metabolism; D-ribose degradation; D-ribose 5-phosphate from beta-D-ribopyranose: step 2/2.</text>
</comment>
<evidence type="ECO:0000256" key="8">
    <source>
        <dbReference type="ARBA" id="ARBA00023277"/>
    </source>
</evidence>
<feature type="binding site" evidence="9">
    <location>
        <position position="260"/>
    </location>
    <ligand>
        <name>K(+)</name>
        <dbReference type="ChEBI" id="CHEBI:29103"/>
    </ligand>
</feature>
<keyword evidence="8 9" id="KW-0119">Carbohydrate metabolism</keyword>
<dbReference type="InterPro" id="IPR011611">
    <property type="entry name" value="PfkB_dom"/>
</dbReference>
<evidence type="ECO:0000256" key="7">
    <source>
        <dbReference type="ARBA" id="ARBA00022958"/>
    </source>
</evidence>
<dbReference type="PANTHER" id="PTHR10584:SF166">
    <property type="entry name" value="RIBOKINASE"/>
    <property type="match status" value="1"/>
</dbReference>
<feature type="active site" description="Proton acceptor" evidence="9">
    <location>
        <position position="266"/>
    </location>
</feature>
<accession>C2KKT2</accession>
<comment type="subcellular location">
    <subcellularLocation>
        <location evidence="9">Cytoplasm</location>
    </subcellularLocation>
</comment>
<evidence type="ECO:0000256" key="3">
    <source>
        <dbReference type="ARBA" id="ARBA00022741"/>
    </source>
</evidence>
<dbReference type="HOGENOM" id="CLU_027634_2_0_9"/>
<comment type="caution">
    <text evidence="9">Lacks conserved residue(s) required for the propagation of feature annotation.</text>
</comment>
<organism evidence="12 13">
    <name type="scientific">Leuconostoc mesenteroides subsp. cremoris ATCC 19254</name>
    <dbReference type="NCBI Taxonomy" id="586220"/>
    <lineage>
        <taxon>Bacteria</taxon>
        <taxon>Bacillati</taxon>
        <taxon>Bacillota</taxon>
        <taxon>Bacilli</taxon>
        <taxon>Lactobacillales</taxon>
        <taxon>Lactobacillaceae</taxon>
        <taxon>Leuconostoc</taxon>
    </lineage>
</organism>
<proteinExistence type="inferred from homology"/>
<dbReference type="EMBL" id="ACKV01000069">
    <property type="protein sequence ID" value="EEJ42160.1"/>
    <property type="molecule type" value="Genomic_DNA"/>
</dbReference>
<evidence type="ECO:0000256" key="6">
    <source>
        <dbReference type="ARBA" id="ARBA00022842"/>
    </source>
</evidence>
<keyword evidence="4 9" id="KW-0418">Kinase</keyword>
<dbReference type="Pfam" id="PF00294">
    <property type="entry name" value="PfkB"/>
    <property type="match status" value="1"/>
</dbReference>
<dbReference type="Gene3D" id="3.40.1190.20">
    <property type="match status" value="1"/>
</dbReference>
<feature type="binding site" evidence="9">
    <location>
        <begin position="25"/>
        <end position="27"/>
    </location>
    <ligand>
        <name>substrate</name>
    </ligand>
</feature>
<dbReference type="GO" id="GO:0005829">
    <property type="term" value="C:cytosol"/>
    <property type="evidence" value="ECO:0007669"/>
    <property type="project" value="TreeGrafter"/>
</dbReference>
<dbReference type="Proteomes" id="UP000004283">
    <property type="component" value="Unassembled WGS sequence"/>
</dbReference>
<dbReference type="InterPro" id="IPR011877">
    <property type="entry name" value="Ribokinase"/>
</dbReference>
<dbReference type="AlphaFoldDB" id="C2KKT2"/>
<dbReference type="UniPathway" id="UPA00916">
    <property type="reaction ID" value="UER00889"/>
</dbReference>
<dbReference type="NCBIfam" id="TIGR02152">
    <property type="entry name" value="D_ribokin_bact"/>
    <property type="match status" value="1"/>
</dbReference>
<keyword evidence="7 9" id="KW-0630">Potassium</keyword>
<feature type="domain" description="Carbohydrate kinase PfkB" evidence="11">
    <location>
        <begin position="16"/>
        <end position="309"/>
    </location>
</feature>
<evidence type="ECO:0000256" key="9">
    <source>
        <dbReference type="HAMAP-Rule" id="MF_01987"/>
    </source>
</evidence>
<feature type="binding site" evidence="9">
    <location>
        <position position="152"/>
    </location>
    <ligand>
        <name>substrate</name>
    </ligand>
</feature>
<dbReference type="PRINTS" id="PR00990">
    <property type="entry name" value="RIBOKINASE"/>
</dbReference>
<reference evidence="12 13" key="1">
    <citation type="submission" date="2009-04" db="EMBL/GenBank/DDBJ databases">
        <authorList>
            <person name="Qin X."/>
            <person name="Bachman B."/>
            <person name="Battles P."/>
            <person name="Bell A."/>
            <person name="Bess C."/>
            <person name="Bickham C."/>
            <person name="Chaboub L."/>
            <person name="Chen D."/>
            <person name="Coyle M."/>
            <person name="Deiros D.R."/>
            <person name="Dinh H."/>
            <person name="Forbes L."/>
            <person name="Fowler G."/>
            <person name="Francisco L."/>
            <person name="Fu Q."/>
            <person name="Gubbala S."/>
            <person name="Hale W."/>
            <person name="Han Y."/>
            <person name="Hemphill L."/>
            <person name="Highlander S.K."/>
            <person name="Hirani K."/>
            <person name="Hogues M."/>
            <person name="Jackson L."/>
            <person name="Jakkamsetti A."/>
            <person name="Javaid M."/>
            <person name="Jiang H."/>
            <person name="Korchina V."/>
            <person name="Kovar C."/>
            <person name="Lara F."/>
            <person name="Lee S."/>
            <person name="Mata R."/>
            <person name="Mathew T."/>
            <person name="Moen C."/>
            <person name="Morales K."/>
            <person name="Munidasa M."/>
            <person name="Nazareth L."/>
            <person name="Ngo R."/>
            <person name="Nguyen L."/>
            <person name="Okwuonu G."/>
            <person name="Ongeri F."/>
            <person name="Patil S."/>
            <person name="Petrosino J."/>
            <person name="Pham C."/>
            <person name="Pham P."/>
            <person name="Pu L.-L."/>
            <person name="Puazo M."/>
            <person name="Raj R."/>
            <person name="Reid J."/>
            <person name="Rouhana J."/>
            <person name="Saada N."/>
            <person name="Shang Y."/>
            <person name="Simmons D."/>
            <person name="Thornton R."/>
            <person name="Warren J."/>
            <person name="Weissenberger G."/>
            <person name="Zhang J."/>
            <person name="Zhang L."/>
            <person name="Zhou C."/>
            <person name="Zhu D."/>
            <person name="Muzny D."/>
            <person name="Worley K."/>
            <person name="Gibbs R."/>
        </authorList>
    </citation>
    <scope>NUCLEOTIDE SEQUENCE [LARGE SCALE GENOMIC DNA]</scope>
    <source>
        <strain evidence="12 13">ATCC 19254</strain>
    </source>
</reference>
<evidence type="ECO:0000259" key="11">
    <source>
        <dbReference type="Pfam" id="PF00294"/>
    </source>
</evidence>
<dbReference type="GO" id="GO:0005524">
    <property type="term" value="F:ATP binding"/>
    <property type="evidence" value="ECO:0007669"/>
    <property type="project" value="UniProtKB-UniRule"/>
</dbReference>
<feature type="binding site" evidence="9">
    <location>
        <position position="297"/>
    </location>
    <ligand>
        <name>K(+)</name>
        <dbReference type="ChEBI" id="CHEBI:29103"/>
    </ligand>
</feature>
<evidence type="ECO:0000256" key="2">
    <source>
        <dbReference type="ARBA" id="ARBA00022723"/>
    </source>
</evidence>
<evidence type="ECO:0000256" key="1">
    <source>
        <dbReference type="ARBA" id="ARBA00022679"/>
    </source>
</evidence>
<comment type="similarity">
    <text evidence="9">Belongs to the carbohydrate kinase PfkB family. Ribokinase subfamily.</text>
</comment>
<keyword evidence="9" id="KW-0963">Cytoplasm</keyword>
<comment type="activity regulation">
    <text evidence="9">Activated by a monovalent cation that binds near, but not in, the active site. The most likely occupant of the site in vivo is potassium. Ion binding induces a conformational change that may alter substrate affinity.</text>
</comment>
<feature type="binding site" evidence="9">
    <location>
        <position position="262"/>
    </location>
    <ligand>
        <name>K(+)</name>
        <dbReference type="ChEBI" id="CHEBI:29103"/>
    </ligand>
</feature>
<evidence type="ECO:0000313" key="13">
    <source>
        <dbReference type="Proteomes" id="UP000004283"/>
    </source>
</evidence>
<gene>
    <name evidence="9 12" type="primary">rbsK</name>
    <name evidence="12" type="ORF">HMPREF0555_1248</name>
</gene>
<feature type="binding site" evidence="9">
    <location>
        <position position="266"/>
    </location>
    <ligand>
        <name>substrate</name>
    </ligand>
</feature>
<evidence type="ECO:0000256" key="10">
    <source>
        <dbReference type="NCBIfam" id="TIGR02152"/>
    </source>
</evidence>
<dbReference type="EC" id="2.7.1.15" evidence="9 10"/>
<feature type="binding site" evidence="9">
    <location>
        <position position="302"/>
    </location>
    <ligand>
        <name>K(+)</name>
        <dbReference type="ChEBI" id="CHEBI:29103"/>
    </ligand>
</feature>
<keyword evidence="3 9" id="KW-0547">Nucleotide-binding</keyword>
<sequence>MIIKEILSKLDGNMTKNIVVLGSLNVDNIMKMPRMPLVGETMVLTEVTTAPGGKGANQAVAASRQGANVSFIGAVGNDANGQFMRATLLTNGVNVDAVSTNSDVPTGSAYIMLQESGANTILIHGGANQALTIEDINTALIAQADVLIAQFEVPFEVILAAFKIAKKNNVQTILNPAPAVYELTSELMAVTDIVLPNETEAQLLTGINVINDEGVLNRVSDALQAKGVQRSIITLGEAGSFIADGQKRWWVQPEKVDVQDTTAAGDTFIGTLASVIAPDFSNLDDAVQRANIASAIAVTRPGAIPSIPTDKEVDNY</sequence>
<name>C2KKT2_LEUMC</name>
<dbReference type="InterPro" id="IPR029056">
    <property type="entry name" value="Ribokinase-like"/>
</dbReference>
<feature type="binding site" evidence="9">
    <location>
        <begin position="265"/>
        <end position="266"/>
    </location>
    <ligand>
        <name>ATP</name>
        <dbReference type="ChEBI" id="CHEBI:30616"/>
    </ligand>
</feature>
<dbReference type="GO" id="GO:0046872">
    <property type="term" value="F:metal ion binding"/>
    <property type="evidence" value="ECO:0007669"/>
    <property type="project" value="UniProtKB-KW"/>
</dbReference>
<dbReference type="PANTHER" id="PTHR10584">
    <property type="entry name" value="SUGAR KINASE"/>
    <property type="match status" value="1"/>
</dbReference>
<evidence type="ECO:0000256" key="5">
    <source>
        <dbReference type="ARBA" id="ARBA00022840"/>
    </source>
</evidence>
<dbReference type="InterPro" id="IPR002139">
    <property type="entry name" value="Ribo/fructo_kinase"/>
</dbReference>
<dbReference type="GO" id="GO:0004747">
    <property type="term" value="F:ribokinase activity"/>
    <property type="evidence" value="ECO:0007669"/>
    <property type="project" value="UniProtKB-UniRule"/>
</dbReference>
<comment type="function">
    <text evidence="9">Catalyzes the phosphorylation of ribose at O-5 in a reaction requiring ATP and magnesium. The resulting D-ribose-5-phosphate can then be used either for sythesis of nucleotides, histidine, and tryptophan, or as a component of the pentose phosphate pathway.</text>
</comment>
<feature type="binding site" evidence="9">
    <location>
        <position position="197"/>
    </location>
    <ligand>
        <name>ATP</name>
        <dbReference type="ChEBI" id="CHEBI:30616"/>
    </ligand>
</feature>
<protein>
    <recommendedName>
        <fullName evidence="9 10">Ribokinase</fullName>
        <shortName evidence="9">RK</shortName>
        <ecNumber evidence="9 10">2.7.1.15</ecNumber>
    </recommendedName>
</protein>
<comment type="caution">
    <text evidence="12">The sequence shown here is derived from an EMBL/GenBank/DDBJ whole genome shotgun (WGS) entry which is preliminary data.</text>
</comment>
<feature type="binding site" evidence="9">
    <location>
        <position position="300"/>
    </location>
    <ligand>
        <name>K(+)</name>
        <dbReference type="ChEBI" id="CHEBI:29103"/>
    </ligand>
</feature>
<evidence type="ECO:0000313" key="12">
    <source>
        <dbReference type="EMBL" id="EEJ42160.1"/>
    </source>
</evidence>
<feature type="binding site" evidence="9">
    <location>
        <position position="291"/>
    </location>
    <ligand>
        <name>ATP</name>
        <dbReference type="ChEBI" id="CHEBI:30616"/>
    </ligand>
</feature>
<keyword evidence="1 9" id="KW-0808">Transferase</keyword>
<comment type="subunit">
    <text evidence="9">Homodimer.</text>
</comment>
<dbReference type="HAMAP" id="MF_01987">
    <property type="entry name" value="Ribokinase"/>
    <property type="match status" value="1"/>
</dbReference>